<evidence type="ECO:0000313" key="3">
    <source>
        <dbReference type="EMBL" id="PCJ20852.1"/>
    </source>
</evidence>
<comment type="caution">
    <text evidence="3">The sequence shown here is derived from an EMBL/GenBank/DDBJ whole genome shotgun (WGS) entry which is preliminary data.</text>
</comment>
<protein>
    <recommendedName>
        <fullName evidence="2">Phage head morphogenesis domain-containing protein</fullName>
    </recommendedName>
</protein>
<sequence length="326" mass="35956">MGSWFFGSCSAVAKDTKHLLEIEVRRFSPALKIAFLQAIRDIKKSADIDLIIKALEKGDVETIIRSLKLGPQYFGPLEEALRASFIGGGTYKLATLPKINPATGTTLIIRFQGRHLRAEQIISRLAGDLITEITAGQKDVIKKTLELALKAGRNPKTTALDLVGRISKRTGRREGGLIGLTSQEAGWVENYRIKLIDEDRAQDHIDRMVSRYENKTLLRRGERIARTETLSAMNAGRDEAMHQLIDSGEVSAKSVTGEWDSAGDSHVRDSHASMDGQKRPLGQPFQSPTGALLMHPGDRGLGARAEDVLQCRCYKKITVDWLAGVE</sequence>
<dbReference type="Pfam" id="PF04233">
    <property type="entry name" value="Phage_Mu_F"/>
    <property type="match status" value="1"/>
</dbReference>
<dbReference type="EMBL" id="NVVJ01000077">
    <property type="protein sequence ID" value="PCJ20852.1"/>
    <property type="molecule type" value="Genomic_DNA"/>
</dbReference>
<dbReference type="InterPro" id="IPR006528">
    <property type="entry name" value="Phage_head_morphogenesis_dom"/>
</dbReference>
<organism evidence="3 4">
    <name type="scientific">SAR86 cluster bacterium</name>
    <dbReference type="NCBI Taxonomy" id="2030880"/>
    <lineage>
        <taxon>Bacteria</taxon>
        <taxon>Pseudomonadati</taxon>
        <taxon>Pseudomonadota</taxon>
        <taxon>Gammaproteobacteria</taxon>
        <taxon>SAR86 cluster</taxon>
    </lineage>
</organism>
<evidence type="ECO:0000313" key="4">
    <source>
        <dbReference type="Proteomes" id="UP000218327"/>
    </source>
</evidence>
<evidence type="ECO:0000259" key="2">
    <source>
        <dbReference type="Pfam" id="PF04233"/>
    </source>
</evidence>
<reference evidence="4" key="1">
    <citation type="submission" date="2017-08" db="EMBL/GenBank/DDBJ databases">
        <title>A dynamic microbial community with high functional redundancy inhabits the cold, oxic subseafloor aquifer.</title>
        <authorList>
            <person name="Tully B.J."/>
            <person name="Wheat C.G."/>
            <person name="Glazer B.T."/>
            <person name="Huber J.A."/>
        </authorList>
    </citation>
    <scope>NUCLEOTIDE SEQUENCE [LARGE SCALE GENOMIC DNA]</scope>
</reference>
<gene>
    <name evidence="3" type="ORF">COA96_15645</name>
</gene>
<name>A0A2A5ANK1_9GAMM</name>
<feature type="compositionally biased region" description="Basic and acidic residues" evidence="1">
    <location>
        <begin position="263"/>
        <end position="278"/>
    </location>
</feature>
<accession>A0A2A5ANK1</accession>
<dbReference type="Proteomes" id="UP000218327">
    <property type="component" value="Unassembled WGS sequence"/>
</dbReference>
<feature type="domain" description="Phage head morphogenesis" evidence="2">
    <location>
        <begin position="215"/>
        <end position="313"/>
    </location>
</feature>
<dbReference type="AlphaFoldDB" id="A0A2A5ANK1"/>
<evidence type="ECO:0000256" key="1">
    <source>
        <dbReference type="SAM" id="MobiDB-lite"/>
    </source>
</evidence>
<feature type="region of interest" description="Disordered" evidence="1">
    <location>
        <begin position="259"/>
        <end position="288"/>
    </location>
</feature>
<proteinExistence type="predicted"/>